<dbReference type="PANTHER" id="PTHR45527">
    <property type="entry name" value="NONRIBOSOMAL PEPTIDE SYNTHETASE"/>
    <property type="match status" value="1"/>
</dbReference>
<evidence type="ECO:0000259" key="1">
    <source>
        <dbReference type="Pfam" id="PF00668"/>
    </source>
</evidence>
<comment type="caution">
    <text evidence="2">The sequence shown here is derived from an EMBL/GenBank/DDBJ whole genome shotgun (WGS) entry which is preliminary data.</text>
</comment>
<dbReference type="EMBL" id="BOMG01000137">
    <property type="protein sequence ID" value="GID61762.1"/>
    <property type="molecule type" value="Genomic_DNA"/>
</dbReference>
<accession>A0ABQ3XTQ1</accession>
<dbReference type="Gene3D" id="3.30.559.10">
    <property type="entry name" value="Chloramphenicol acetyltransferase-like domain"/>
    <property type="match status" value="1"/>
</dbReference>
<evidence type="ECO:0000313" key="2">
    <source>
        <dbReference type="EMBL" id="GID61762.1"/>
    </source>
</evidence>
<dbReference type="RefSeq" id="WP_203810041.1">
    <property type="nucleotide sequence ID" value="NZ_BAAAQE010000043.1"/>
</dbReference>
<keyword evidence="3" id="KW-1185">Reference proteome</keyword>
<dbReference type="Pfam" id="PF00668">
    <property type="entry name" value="Condensation"/>
    <property type="match status" value="2"/>
</dbReference>
<dbReference type="InterPro" id="IPR001242">
    <property type="entry name" value="Condensation_dom"/>
</dbReference>
<proteinExistence type="predicted"/>
<feature type="domain" description="Condensation" evidence="1">
    <location>
        <begin position="223"/>
        <end position="319"/>
    </location>
</feature>
<gene>
    <name evidence="2" type="ORF">Aco03nite_101660</name>
</gene>
<sequence length="430" mass="47277">MSDLPHDPIPLTPEQRAILFESLNDGMSIYALQVRCLVQPFRPDVFEQAWARVVARHEMLRVRFRWTGVPAPYQEFLPAVPAHVPTVSVRGGSPHRLRSVAMRLFDEQFERPLDLERDRAVIPYAVHDGETAYVCWTSHHIVLDGISSRIMLRDLSEEYDRLLTGEPGPPRPEAGSFSAFVRWRQESEPPAPASPDVPLPDRTGWLVRALGGTPAPAEQRRIIRPFADDLMRRVRETARETGVTVATMVHAAWALAVGGRTGEDRVRFGVVGYGRPHQVPGSAETIGNFVATSPLLMPAAAGEPAGRWLESVQDALVRTWSTGRRTALDADSILVVSHFPPIEHFTGDRSGCRVEILDVADHAPHPIVAAAMIGDPALLLLHVNGVRLPAGQAESLADDFLRHLDVLASARIDVLASARITEGPTNYATA</sequence>
<dbReference type="InterPro" id="IPR023213">
    <property type="entry name" value="CAT-like_dom_sf"/>
</dbReference>
<feature type="domain" description="Condensation" evidence="1">
    <location>
        <begin position="8"/>
        <end position="186"/>
    </location>
</feature>
<name>A0ABQ3XTQ1_9ACTN</name>
<organism evidence="2 3">
    <name type="scientific">Actinoplanes couchii</name>
    <dbReference type="NCBI Taxonomy" id="403638"/>
    <lineage>
        <taxon>Bacteria</taxon>
        <taxon>Bacillati</taxon>
        <taxon>Actinomycetota</taxon>
        <taxon>Actinomycetes</taxon>
        <taxon>Micromonosporales</taxon>
        <taxon>Micromonosporaceae</taxon>
        <taxon>Actinoplanes</taxon>
    </lineage>
</organism>
<dbReference type="PANTHER" id="PTHR45527:SF1">
    <property type="entry name" value="FATTY ACID SYNTHASE"/>
    <property type="match status" value="1"/>
</dbReference>
<dbReference type="Gene3D" id="3.30.559.30">
    <property type="entry name" value="Nonribosomal peptide synthetase, condensation domain"/>
    <property type="match status" value="1"/>
</dbReference>
<dbReference type="SUPFAM" id="SSF52777">
    <property type="entry name" value="CoA-dependent acyltransferases"/>
    <property type="match status" value="2"/>
</dbReference>
<dbReference type="Proteomes" id="UP000612282">
    <property type="component" value="Unassembled WGS sequence"/>
</dbReference>
<reference evidence="2 3" key="1">
    <citation type="submission" date="2021-01" db="EMBL/GenBank/DDBJ databases">
        <title>Whole genome shotgun sequence of Actinoplanes couchii NBRC 106145.</title>
        <authorList>
            <person name="Komaki H."/>
            <person name="Tamura T."/>
        </authorList>
    </citation>
    <scope>NUCLEOTIDE SEQUENCE [LARGE SCALE GENOMIC DNA]</scope>
    <source>
        <strain evidence="2 3">NBRC 106145</strain>
    </source>
</reference>
<evidence type="ECO:0000313" key="3">
    <source>
        <dbReference type="Proteomes" id="UP000612282"/>
    </source>
</evidence>
<protein>
    <recommendedName>
        <fullName evidence="1">Condensation domain-containing protein</fullName>
    </recommendedName>
</protein>